<feature type="transmembrane region" description="Helical" evidence="8">
    <location>
        <begin position="215"/>
        <end position="234"/>
    </location>
</feature>
<dbReference type="PROSITE" id="PS00217">
    <property type="entry name" value="SUGAR_TRANSPORT_2"/>
    <property type="match status" value="1"/>
</dbReference>
<feature type="transmembrane region" description="Helical" evidence="8">
    <location>
        <begin position="348"/>
        <end position="367"/>
    </location>
</feature>
<reference evidence="10 11" key="1">
    <citation type="submission" date="2020-10" db="EMBL/GenBank/DDBJ databases">
        <title>Sequencing the genomes of 1000 actinobacteria strains.</title>
        <authorList>
            <person name="Klenk H.-P."/>
        </authorList>
    </citation>
    <scope>NUCLEOTIDE SEQUENCE [LARGE SCALE GENOMIC DNA]</scope>
    <source>
        <strain evidence="10 11">DSM 41803</strain>
    </source>
</reference>
<dbReference type="PROSITE" id="PS00216">
    <property type="entry name" value="SUGAR_TRANSPORT_1"/>
    <property type="match status" value="1"/>
</dbReference>
<evidence type="ECO:0000256" key="1">
    <source>
        <dbReference type="ARBA" id="ARBA00004651"/>
    </source>
</evidence>
<dbReference type="PROSITE" id="PS50850">
    <property type="entry name" value="MFS"/>
    <property type="match status" value="1"/>
</dbReference>
<dbReference type="Pfam" id="PF07690">
    <property type="entry name" value="MFS_1"/>
    <property type="match status" value="1"/>
</dbReference>
<dbReference type="Gene3D" id="1.20.1250.20">
    <property type="entry name" value="MFS general substrate transporter like domains"/>
    <property type="match status" value="2"/>
</dbReference>
<dbReference type="SUPFAM" id="SSF103473">
    <property type="entry name" value="MFS general substrate transporter"/>
    <property type="match status" value="1"/>
</dbReference>
<dbReference type="RefSeq" id="WP_046917593.1">
    <property type="nucleotide sequence ID" value="NZ_JADBGF010000001.1"/>
</dbReference>
<evidence type="ECO:0000259" key="9">
    <source>
        <dbReference type="PROSITE" id="PS50850"/>
    </source>
</evidence>
<evidence type="ECO:0000256" key="7">
    <source>
        <dbReference type="SAM" id="MobiDB-lite"/>
    </source>
</evidence>
<feature type="domain" description="Major facilitator superfamily (MFS) profile" evidence="9">
    <location>
        <begin position="42"/>
        <end position="465"/>
    </location>
</feature>
<dbReference type="EMBL" id="JADBGF010000001">
    <property type="protein sequence ID" value="MBE1596217.1"/>
    <property type="molecule type" value="Genomic_DNA"/>
</dbReference>
<evidence type="ECO:0000313" key="11">
    <source>
        <dbReference type="Proteomes" id="UP000629287"/>
    </source>
</evidence>
<dbReference type="OrthoDB" id="8953821at2"/>
<evidence type="ECO:0000256" key="2">
    <source>
        <dbReference type="ARBA" id="ARBA00022448"/>
    </source>
</evidence>
<dbReference type="Proteomes" id="UP000629287">
    <property type="component" value="Unassembled WGS sequence"/>
</dbReference>
<keyword evidence="11" id="KW-1185">Reference proteome</keyword>
<dbReference type="PANTHER" id="PTHR43045:SF1">
    <property type="entry name" value="SHIKIMATE TRANSPORTER"/>
    <property type="match status" value="1"/>
</dbReference>
<organism evidence="10 11">
    <name type="scientific">Streptomyces stelliscabiei</name>
    <dbReference type="NCBI Taxonomy" id="146820"/>
    <lineage>
        <taxon>Bacteria</taxon>
        <taxon>Bacillati</taxon>
        <taxon>Actinomycetota</taxon>
        <taxon>Actinomycetes</taxon>
        <taxon>Kitasatosporales</taxon>
        <taxon>Streptomycetaceae</taxon>
        <taxon>Streptomyces</taxon>
    </lineage>
</organism>
<feature type="transmembrane region" description="Helical" evidence="8">
    <location>
        <begin position="438"/>
        <end position="460"/>
    </location>
</feature>
<dbReference type="InterPro" id="IPR036259">
    <property type="entry name" value="MFS_trans_sf"/>
</dbReference>
<sequence>MPESPPGTVSEAVDPGSVALPSSASPTPAASPPAGPSKAPKVAAASLIGTTIEYYDFAVYGTASALVLGPAFFPSGNATVSTLAAFLTFAAAFLSRPLGVVLFGTIGDRLGRRRALVASLLLMGLATVGVGLLPTYETAGLLAPVLLVTLRLLQGVSMGGEWGGAVLLAAEHAPPGRRALYAAIPNVGPSLGFLLSTAVILPTLNIVGREGFTEWAWRVPFLLSAVLVLVGLWVRTTVSESPVFTGSPPAASPASPASPGSAGSPASRFPLGTLVARHPRRLLLGTGAAIGGSAVYYLTIVYSLSYGPKSLGIPQNTMLTAASVGAAAGIAITLPVARLADRIGRRPLMLAGAAGCVVWSVPMYASLSTGDAFVITGAYTVGLMLLALMFSPAAAFLAELFPARVRYTGASAAFILANTLGGGFAPLVATWLNSQWSSPLVLGCYTGGLCLVSLLCVWALPETREDDFAS</sequence>
<name>A0A8I0P2G9_9ACTN</name>
<feature type="transmembrane region" description="Helical" evidence="8">
    <location>
        <begin position="410"/>
        <end position="432"/>
    </location>
</feature>
<evidence type="ECO:0000256" key="4">
    <source>
        <dbReference type="ARBA" id="ARBA00022692"/>
    </source>
</evidence>
<proteinExistence type="predicted"/>
<keyword evidence="2" id="KW-0813">Transport</keyword>
<dbReference type="GO" id="GO:0022857">
    <property type="term" value="F:transmembrane transporter activity"/>
    <property type="evidence" value="ECO:0007669"/>
    <property type="project" value="InterPro"/>
</dbReference>
<feature type="transmembrane region" description="Helical" evidence="8">
    <location>
        <begin position="180"/>
        <end position="203"/>
    </location>
</feature>
<evidence type="ECO:0000313" key="10">
    <source>
        <dbReference type="EMBL" id="MBE1596217.1"/>
    </source>
</evidence>
<feature type="transmembrane region" description="Helical" evidence="8">
    <location>
        <begin position="373"/>
        <end position="398"/>
    </location>
</feature>
<comment type="subcellular location">
    <subcellularLocation>
        <location evidence="1">Cell membrane</location>
        <topology evidence="1">Multi-pass membrane protein</topology>
    </subcellularLocation>
</comment>
<dbReference type="PANTHER" id="PTHR43045">
    <property type="entry name" value="SHIKIMATE TRANSPORTER"/>
    <property type="match status" value="1"/>
</dbReference>
<evidence type="ECO:0000256" key="6">
    <source>
        <dbReference type="ARBA" id="ARBA00023136"/>
    </source>
</evidence>
<protein>
    <submittedName>
        <fullName evidence="10">MFS family permease</fullName>
    </submittedName>
</protein>
<keyword evidence="3" id="KW-1003">Cell membrane</keyword>
<feature type="transmembrane region" description="Helical" evidence="8">
    <location>
        <begin position="317"/>
        <end position="336"/>
    </location>
</feature>
<feature type="transmembrane region" description="Helical" evidence="8">
    <location>
        <begin position="142"/>
        <end position="168"/>
    </location>
</feature>
<evidence type="ECO:0000256" key="3">
    <source>
        <dbReference type="ARBA" id="ARBA00022475"/>
    </source>
</evidence>
<dbReference type="InterPro" id="IPR005829">
    <property type="entry name" value="Sugar_transporter_CS"/>
</dbReference>
<feature type="compositionally biased region" description="Low complexity" evidence="7">
    <location>
        <begin position="17"/>
        <end position="28"/>
    </location>
</feature>
<comment type="caution">
    <text evidence="10">The sequence shown here is derived from an EMBL/GenBank/DDBJ whole genome shotgun (WGS) entry which is preliminary data.</text>
</comment>
<evidence type="ECO:0000256" key="8">
    <source>
        <dbReference type="SAM" id="Phobius"/>
    </source>
</evidence>
<feature type="compositionally biased region" description="Low complexity" evidence="7">
    <location>
        <begin position="246"/>
        <end position="265"/>
    </location>
</feature>
<dbReference type="InterPro" id="IPR011701">
    <property type="entry name" value="MFS"/>
</dbReference>
<evidence type="ECO:0000256" key="5">
    <source>
        <dbReference type="ARBA" id="ARBA00022989"/>
    </source>
</evidence>
<keyword evidence="4 8" id="KW-0812">Transmembrane</keyword>
<gene>
    <name evidence="10" type="ORF">H4687_002346</name>
</gene>
<feature type="transmembrane region" description="Helical" evidence="8">
    <location>
        <begin position="282"/>
        <end position="305"/>
    </location>
</feature>
<keyword evidence="6 8" id="KW-0472">Membrane</keyword>
<feature type="region of interest" description="Disordered" evidence="7">
    <location>
        <begin position="1"/>
        <end position="39"/>
    </location>
</feature>
<dbReference type="GO" id="GO:0005886">
    <property type="term" value="C:plasma membrane"/>
    <property type="evidence" value="ECO:0007669"/>
    <property type="project" value="UniProtKB-SubCell"/>
</dbReference>
<feature type="transmembrane region" description="Helical" evidence="8">
    <location>
        <begin position="115"/>
        <end position="136"/>
    </location>
</feature>
<dbReference type="AlphaFoldDB" id="A0A8I0P2G9"/>
<accession>A0A8I0P2G9</accession>
<dbReference type="CDD" id="cd17369">
    <property type="entry name" value="MFS_ShiA_like"/>
    <property type="match status" value="1"/>
</dbReference>
<feature type="region of interest" description="Disordered" evidence="7">
    <location>
        <begin position="242"/>
        <end position="265"/>
    </location>
</feature>
<dbReference type="GeneID" id="86826939"/>
<dbReference type="InterPro" id="IPR020846">
    <property type="entry name" value="MFS_dom"/>
</dbReference>
<keyword evidence="5 8" id="KW-1133">Transmembrane helix</keyword>
<feature type="transmembrane region" description="Helical" evidence="8">
    <location>
        <begin position="83"/>
        <end position="103"/>
    </location>
</feature>